<comment type="caution">
    <text evidence="9">The sequence shown here is derived from an EMBL/GenBank/DDBJ whole genome shotgun (WGS) entry which is preliminary data.</text>
</comment>
<proteinExistence type="predicted"/>
<evidence type="ECO:0000259" key="7">
    <source>
        <dbReference type="Pfam" id="PF00078"/>
    </source>
</evidence>
<keyword evidence="2" id="KW-0548">Nucleotidyltransferase</keyword>
<organism evidence="9 10">
    <name type="scientific">Powellomyces hirtus</name>
    <dbReference type="NCBI Taxonomy" id="109895"/>
    <lineage>
        <taxon>Eukaryota</taxon>
        <taxon>Fungi</taxon>
        <taxon>Fungi incertae sedis</taxon>
        <taxon>Chytridiomycota</taxon>
        <taxon>Chytridiomycota incertae sedis</taxon>
        <taxon>Chytridiomycetes</taxon>
        <taxon>Spizellomycetales</taxon>
        <taxon>Powellomycetaceae</taxon>
        <taxon>Powellomyces</taxon>
    </lineage>
</organism>
<evidence type="ECO:0000256" key="2">
    <source>
        <dbReference type="ARBA" id="ARBA00022695"/>
    </source>
</evidence>
<dbReference type="STRING" id="109895.A0A507DLP6"/>
<dbReference type="SUPFAM" id="SSF56672">
    <property type="entry name" value="DNA/RNA polymerases"/>
    <property type="match status" value="1"/>
</dbReference>
<keyword evidence="5" id="KW-0378">Hydrolase</keyword>
<gene>
    <name evidence="9" type="ORF">PhCBS80983_g06508</name>
</gene>
<dbReference type="EMBL" id="QEAQ01000407">
    <property type="protein sequence ID" value="TPX52165.1"/>
    <property type="molecule type" value="Genomic_DNA"/>
</dbReference>
<dbReference type="Pfam" id="PF00078">
    <property type="entry name" value="RVT_1"/>
    <property type="match status" value="1"/>
</dbReference>
<evidence type="ECO:0000259" key="8">
    <source>
        <dbReference type="Pfam" id="PF17917"/>
    </source>
</evidence>
<dbReference type="Gene3D" id="3.30.70.270">
    <property type="match status" value="2"/>
</dbReference>
<accession>A0A507DLP6</accession>
<evidence type="ECO:0000256" key="5">
    <source>
        <dbReference type="ARBA" id="ARBA00022801"/>
    </source>
</evidence>
<dbReference type="PANTHER" id="PTHR34072">
    <property type="entry name" value="ENZYMATIC POLYPROTEIN-RELATED"/>
    <property type="match status" value="1"/>
</dbReference>
<evidence type="ECO:0008006" key="11">
    <source>
        <dbReference type="Google" id="ProtNLM"/>
    </source>
</evidence>
<keyword evidence="3" id="KW-0540">Nuclease</keyword>
<evidence type="ECO:0000256" key="4">
    <source>
        <dbReference type="ARBA" id="ARBA00022759"/>
    </source>
</evidence>
<evidence type="ECO:0000256" key="3">
    <source>
        <dbReference type="ARBA" id="ARBA00022722"/>
    </source>
</evidence>
<name>A0A507DLP6_9FUNG</name>
<dbReference type="GO" id="GO:0004519">
    <property type="term" value="F:endonuclease activity"/>
    <property type="evidence" value="ECO:0007669"/>
    <property type="project" value="UniProtKB-KW"/>
</dbReference>
<dbReference type="InterPro" id="IPR000477">
    <property type="entry name" value="RT_dom"/>
</dbReference>
<reference evidence="9 10" key="1">
    <citation type="journal article" date="2019" name="Sci. Rep.">
        <title>Comparative genomics of chytrid fungi reveal insights into the obligate biotrophic and pathogenic lifestyle of Synchytrium endobioticum.</title>
        <authorList>
            <person name="van de Vossenberg B.T.L.H."/>
            <person name="Warris S."/>
            <person name="Nguyen H.D.T."/>
            <person name="van Gent-Pelzer M.P.E."/>
            <person name="Joly D.L."/>
            <person name="van de Geest H.C."/>
            <person name="Bonants P.J.M."/>
            <person name="Smith D.S."/>
            <person name="Levesque C.A."/>
            <person name="van der Lee T.A.J."/>
        </authorList>
    </citation>
    <scope>NUCLEOTIDE SEQUENCE [LARGE SCALE GENOMIC DNA]</scope>
    <source>
        <strain evidence="9 10">CBS 809.83</strain>
    </source>
</reference>
<keyword evidence="1" id="KW-0808">Transferase</keyword>
<dbReference type="AlphaFoldDB" id="A0A507DLP6"/>
<dbReference type="CDD" id="cd09274">
    <property type="entry name" value="RNase_HI_RT_Ty3"/>
    <property type="match status" value="1"/>
</dbReference>
<evidence type="ECO:0000313" key="9">
    <source>
        <dbReference type="EMBL" id="TPX52165.1"/>
    </source>
</evidence>
<dbReference type="FunFam" id="3.30.70.270:FF:000020">
    <property type="entry name" value="Transposon Tf2-6 polyprotein-like Protein"/>
    <property type="match status" value="1"/>
</dbReference>
<evidence type="ECO:0000256" key="6">
    <source>
        <dbReference type="ARBA" id="ARBA00022918"/>
    </source>
</evidence>
<dbReference type="InterPro" id="IPR041373">
    <property type="entry name" value="RT_RNaseH"/>
</dbReference>
<dbReference type="Pfam" id="PF17917">
    <property type="entry name" value="RT_RNaseH"/>
    <property type="match status" value="1"/>
</dbReference>
<dbReference type="InterPro" id="IPR043502">
    <property type="entry name" value="DNA/RNA_pol_sf"/>
</dbReference>
<evidence type="ECO:0000256" key="1">
    <source>
        <dbReference type="ARBA" id="ARBA00022679"/>
    </source>
</evidence>
<dbReference type="InterPro" id="IPR043128">
    <property type="entry name" value="Rev_trsase/Diguanyl_cyclase"/>
</dbReference>
<sequence length="351" mass="40398">MPFGLCNAPGAFQQLMNQVLGDLYDICIICYLDDILIFSPNPNKHRRDVAEIAAVQDWPTPRTTRHIRQFLGLTNYFLDDIARYAKIAAPLSALQSVKSAFEWTVKQQEAFDSLKAAITSAPVLATFNPDHPIYVHTDSSSYAISGWLGQTGNGEPLPMPLPIHRVQAMEKLPKLRPVLFFLRKMNGAETRSLVHEQELLALVKFLKTNRFYLINRPFIALVDHRLLVHLQTQPHLSKRQAGWVETLQEFDFSIQYLPGRFNTVADLLSQNPTYAPRCIECQKRLMVTAYMNTSEHPFPTTFGFEEWKHELLQDEYALHIIEILRKPEHERPGHYRRFAIRPDGIITYNGE</sequence>
<keyword evidence="6" id="KW-0695">RNA-directed DNA polymerase</keyword>
<dbReference type="GO" id="GO:0016787">
    <property type="term" value="F:hydrolase activity"/>
    <property type="evidence" value="ECO:0007669"/>
    <property type="project" value="UniProtKB-KW"/>
</dbReference>
<evidence type="ECO:0000313" key="10">
    <source>
        <dbReference type="Proteomes" id="UP000318582"/>
    </source>
</evidence>
<keyword evidence="4" id="KW-0255">Endonuclease</keyword>
<feature type="domain" description="Reverse transcriptase" evidence="7">
    <location>
        <begin position="1"/>
        <end position="53"/>
    </location>
</feature>
<dbReference type="Proteomes" id="UP000318582">
    <property type="component" value="Unassembled WGS sequence"/>
</dbReference>
<keyword evidence="10" id="KW-1185">Reference proteome</keyword>
<dbReference type="GO" id="GO:0003964">
    <property type="term" value="F:RNA-directed DNA polymerase activity"/>
    <property type="evidence" value="ECO:0007669"/>
    <property type="project" value="UniProtKB-KW"/>
</dbReference>
<protein>
    <recommendedName>
        <fullName evidence="11">Reverse transcriptase domain-containing protein</fullName>
    </recommendedName>
</protein>
<feature type="domain" description="Reverse transcriptase RNase H-like" evidence="8">
    <location>
        <begin position="128"/>
        <end position="250"/>
    </location>
</feature>